<evidence type="ECO:0000313" key="4">
    <source>
        <dbReference type="Proteomes" id="UP000433876"/>
    </source>
</evidence>
<evidence type="ECO:0000313" key="3">
    <source>
        <dbReference type="EMBL" id="KAA8633458.1"/>
    </source>
</evidence>
<protein>
    <submittedName>
        <fullName evidence="3">Uncharacterized protein</fullName>
    </submittedName>
</protein>
<proteinExistence type="predicted"/>
<gene>
    <name evidence="3" type="ORF">SMACR_07115</name>
</gene>
<accession>A0A8S8ZVE3</accession>
<evidence type="ECO:0000256" key="1">
    <source>
        <dbReference type="SAM" id="MobiDB-lite"/>
    </source>
</evidence>
<dbReference type="EMBL" id="NMPR01000037">
    <property type="protein sequence ID" value="KAA8633458.1"/>
    <property type="molecule type" value="Genomic_DNA"/>
</dbReference>
<dbReference type="Proteomes" id="UP000433876">
    <property type="component" value="Unassembled WGS sequence"/>
</dbReference>
<feature type="region of interest" description="Disordered" evidence="1">
    <location>
        <begin position="1"/>
        <end position="73"/>
    </location>
</feature>
<sequence length="264" mass="28993">MDQASPDTPLLGSPSSPKKKPGLNASLILDPSSPASPPSETEYYLTVEDSDSNDDDDDDNNDNSSDTNTSRPTKRYGMSASLVMLTRLLLFVLILSNLITWSVVGWLSKNPFVILSYIELVFMLMREENNNRPASSGSNLDDLRIPRISLVVGDWSCELGGKELFAGFGGFGGKKWAWAWVGDDVCAFYTALWWDMDDWTAPLIIGYVVGGFQLLAVVLDQVKPLGRRTTIEVAFHGVGPVRKDRYIQLPVDAEAAVPPMSITV</sequence>
<comment type="caution">
    <text evidence="3">The sequence shown here is derived from an EMBL/GenBank/DDBJ whole genome shotgun (WGS) entry which is preliminary data.</text>
</comment>
<keyword evidence="2" id="KW-0472">Membrane</keyword>
<reference evidence="3 4" key="1">
    <citation type="submission" date="2017-07" db="EMBL/GenBank/DDBJ databases">
        <title>Genome sequence of the Sordaria macrospora wild type strain R19027.</title>
        <authorList>
            <person name="Nowrousian M."/>
            <person name="Teichert I."/>
            <person name="Kueck U."/>
        </authorList>
    </citation>
    <scope>NUCLEOTIDE SEQUENCE [LARGE SCALE GENOMIC DNA]</scope>
    <source>
        <strain evidence="3 4">R19027</strain>
        <tissue evidence="3">Mycelium</tissue>
    </source>
</reference>
<dbReference type="AlphaFoldDB" id="A0A8S8ZVE3"/>
<dbReference type="OMA" id="FVELIFM"/>
<organism evidence="3 4">
    <name type="scientific">Sordaria macrospora</name>
    <dbReference type="NCBI Taxonomy" id="5147"/>
    <lineage>
        <taxon>Eukaryota</taxon>
        <taxon>Fungi</taxon>
        <taxon>Dikarya</taxon>
        <taxon>Ascomycota</taxon>
        <taxon>Pezizomycotina</taxon>
        <taxon>Sordariomycetes</taxon>
        <taxon>Sordariomycetidae</taxon>
        <taxon>Sordariales</taxon>
        <taxon>Sordariaceae</taxon>
        <taxon>Sordaria</taxon>
    </lineage>
</organism>
<feature type="compositionally biased region" description="Acidic residues" evidence="1">
    <location>
        <begin position="48"/>
        <end position="61"/>
    </location>
</feature>
<dbReference type="VEuPathDB" id="FungiDB:SMAC_07115"/>
<feature type="transmembrane region" description="Helical" evidence="2">
    <location>
        <begin position="88"/>
        <end position="107"/>
    </location>
</feature>
<name>A0A8S8ZVE3_SORMA</name>
<keyword evidence="2" id="KW-0812">Transmembrane</keyword>
<feature type="transmembrane region" description="Helical" evidence="2">
    <location>
        <begin position="199"/>
        <end position="219"/>
    </location>
</feature>
<keyword evidence="2" id="KW-1133">Transmembrane helix</keyword>
<evidence type="ECO:0000256" key="2">
    <source>
        <dbReference type="SAM" id="Phobius"/>
    </source>
</evidence>